<reference evidence="6 7" key="1">
    <citation type="submission" date="2021-03" db="EMBL/GenBank/DDBJ databases">
        <title>Five novel Rahnella species.</title>
        <authorList>
            <person name="Brady C."/>
            <person name="Asselin J."/>
            <person name="Beer S."/>
            <person name="Bruberg M.B."/>
            <person name="Crampton B."/>
            <person name="Venter S."/>
            <person name="Arnold D."/>
            <person name="Denman S."/>
        </authorList>
    </citation>
    <scope>NUCLEOTIDE SEQUENCE [LARGE SCALE GENOMIC DNA]</scope>
    <source>
        <strain evidence="6 7">H11b</strain>
    </source>
</reference>
<evidence type="ECO:0000256" key="1">
    <source>
        <dbReference type="ARBA" id="ARBA00009437"/>
    </source>
</evidence>
<dbReference type="RefSeq" id="WP_217173044.1">
    <property type="nucleotide sequence ID" value="NZ_JAFMOW010000060.1"/>
</dbReference>
<dbReference type="EMBL" id="JAFMOW010000060">
    <property type="protein sequence ID" value="MBU9855608.1"/>
    <property type="molecule type" value="Genomic_DNA"/>
</dbReference>
<dbReference type="CDD" id="cd08422">
    <property type="entry name" value="PBP2_CrgA_like"/>
    <property type="match status" value="1"/>
</dbReference>
<accession>A0ABS6LVF2</accession>
<evidence type="ECO:0000313" key="7">
    <source>
        <dbReference type="Proteomes" id="UP000734343"/>
    </source>
</evidence>
<dbReference type="InterPro" id="IPR000847">
    <property type="entry name" value="LysR_HTH_N"/>
</dbReference>
<dbReference type="Pfam" id="PF03466">
    <property type="entry name" value="LysR_substrate"/>
    <property type="match status" value="1"/>
</dbReference>
<keyword evidence="2" id="KW-0805">Transcription regulation</keyword>
<proteinExistence type="inferred from homology"/>
<evidence type="ECO:0000313" key="6">
    <source>
        <dbReference type="EMBL" id="MBU9855608.1"/>
    </source>
</evidence>
<name>A0ABS6LVF2_9GAMM</name>
<dbReference type="InterPro" id="IPR005119">
    <property type="entry name" value="LysR_subst-bd"/>
</dbReference>
<comment type="caution">
    <text evidence="6">The sequence shown here is derived from an EMBL/GenBank/DDBJ whole genome shotgun (WGS) entry which is preliminary data.</text>
</comment>
<sequence>MLNLQRLEIFVAVVNAGSFTGAAASLGLTKAVVSFNIKQLESETGVALLTRSTRRLSLTESGERFYQRCQDLLQEAEAVLDDVRRDHGGLSGQLRITSTPEYGARVVVPALAAFSALHPQLRIQHVASSNHDDLIAGRFDLAIRLGQLADSSHHAATLGNFEILPVASAAYLQRSGNIQTPEQLAQASWIAHSRLPLPMSWPVTNTRGEKIPFRVASPPAVTADSASALLAFALAGAGVALLPDWLVQPEIDAQRLCHLLPDHRFPPQGIFALYPNTRHVPEKVRRFIDFLQKHMAEFPAQSKIYFS</sequence>
<keyword evidence="7" id="KW-1185">Reference proteome</keyword>
<dbReference type="PROSITE" id="PS50931">
    <property type="entry name" value="HTH_LYSR"/>
    <property type="match status" value="1"/>
</dbReference>
<dbReference type="PANTHER" id="PTHR30537:SF66">
    <property type="entry name" value="IRON-REGULATED VIRULENCE REGULATORY PROTEIN IRGB"/>
    <property type="match status" value="1"/>
</dbReference>
<feature type="domain" description="HTH lysR-type" evidence="5">
    <location>
        <begin position="2"/>
        <end position="59"/>
    </location>
</feature>
<evidence type="ECO:0000259" key="5">
    <source>
        <dbReference type="PROSITE" id="PS50931"/>
    </source>
</evidence>
<organism evidence="6 7">
    <name type="scientific">Rahnella bonaserana</name>
    <dbReference type="NCBI Taxonomy" id="2816248"/>
    <lineage>
        <taxon>Bacteria</taxon>
        <taxon>Pseudomonadati</taxon>
        <taxon>Pseudomonadota</taxon>
        <taxon>Gammaproteobacteria</taxon>
        <taxon>Enterobacterales</taxon>
        <taxon>Yersiniaceae</taxon>
        <taxon>Rahnella</taxon>
    </lineage>
</organism>
<keyword evidence="4" id="KW-0804">Transcription</keyword>
<dbReference type="InterPro" id="IPR058163">
    <property type="entry name" value="LysR-type_TF_proteobact-type"/>
</dbReference>
<evidence type="ECO:0000256" key="2">
    <source>
        <dbReference type="ARBA" id="ARBA00023015"/>
    </source>
</evidence>
<protein>
    <submittedName>
        <fullName evidence="6">LysR family transcriptional regulator</fullName>
    </submittedName>
</protein>
<comment type="similarity">
    <text evidence="1">Belongs to the LysR transcriptional regulatory family.</text>
</comment>
<gene>
    <name evidence="6" type="ORF">J1778_09990</name>
</gene>
<evidence type="ECO:0000256" key="3">
    <source>
        <dbReference type="ARBA" id="ARBA00023125"/>
    </source>
</evidence>
<evidence type="ECO:0000256" key="4">
    <source>
        <dbReference type="ARBA" id="ARBA00023163"/>
    </source>
</evidence>
<keyword evidence="3" id="KW-0238">DNA-binding</keyword>
<dbReference type="PANTHER" id="PTHR30537">
    <property type="entry name" value="HTH-TYPE TRANSCRIPTIONAL REGULATOR"/>
    <property type="match status" value="1"/>
</dbReference>
<dbReference type="Proteomes" id="UP000734343">
    <property type="component" value="Unassembled WGS sequence"/>
</dbReference>
<dbReference type="Pfam" id="PF00126">
    <property type="entry name" value="HTH_1"/>
    <property type="match status" value="1"/>
</dbReference>